<dbReference type="UniPathway" id="UPA00232"/>
<evidence type="ECO:0000256" key="5">
    <source>
        <dbReference type="HAMAP-Rule" id="MF_01813"/>
    </source>
</evidence>
<protein>
    <recommendedName>
        <fullName evidence="5">Demethylmenaquinone methyltransferase</fullName>
        <ecNumber evidence="5">2.1.1.163</ecNumber>
    </recommendedName>
</protein>
<comment type="pathway">
    <text evidence="5">Quinol/quinone metabolism; menaquinone biosynthesis; menaquinol from 1,4-dihydroxy-2-naphthoate: step 2/2.</text>
</comment>
<keyword evidence="2 5" id="KW-0489">Methyltransferase</keyword>
<dbReference type="SUPFAM" id="SSF53335">
    <property type="entry name" value="S-adenosyl-L-methionine-dependent methyltransferases"/>
    <property type="match status" value="1"/>
</dbReference>
<dbReference type="OrthoDB" id="9808140at2"/>
<evidence type="ECO:0000256" key="2">
    <source>
        <dbReference type="ARBA" id="ARBA00022603"/>
    </source>
</evidence>
<dbReference type="NCBIfam" id="TIGR01934">
    <property type="entry name" value="MenG_MenH_UbiE"/>
    <property type="match status" value="1"/>
</dbReference>
<evidence type="ECO:0000256" key="1">
    <source>
        <dbReference type="ARBA" id="ARBA00022428"/>
    </source>
</evidence>
<evidence type="ECO:0000313" key="6">
    <source>
        <dbReference type="EMBL" id="SHH78864.1"/>
    </source>
</evidence>
<comment type="similarity">
    <text evidence="5">Belongs to the class I-like SAM-binding methyltransferase superfamily. MenG/UbiE family.</text>
</comment>
<keyword evidence="3 5" id="KW-0808">Transferase</keyword>
<comment type="caution">
    <text evidence="5">Lacks conserved residue(s) required for the propagation of feature annotation.</text>
</comment>
<keyword evidence="7" id="KW-1185">Reference proteome</keyword>
<dbReference type="PROSITE" id="PS51608">
    <property type="entry name" value="SAM_MT_UBIE"/>
    <property type="match status" value="1"/>
</dbReference>
<dbReference type="RefSeq" id="WP_073375545.1">
    <property type="nucleotide sequence ID" value="NZ_FQXS01000009.1"/>
</dbReference>
<dbReference type="InterPro" id="IPR004033">
    <property type="entry name" value="UbiE/COQ5_MeTrFase"/>
</dbReference>
<dbReference type="UniPathway" id="UPA00079">
    <property type="reaction ID" value="UER00169"/>
</dbReference>
<reference evidence="6 7" key="1">
    <citation type="submission" date="2016-11" db="EMBL/GenBank/DDBJ databases">
        <authorList>
            <person name="Jaros S."/>
            <person name="Januszkiewicz K."/>
            <person name="Wedrychowicz H."/>
        </authorList>
    </citation>
    <scope>NUCLEOTIDE SEQUENCE [LARGE SCALE GENOMIC DNA]</scope>
    <source>
        <strain evidence="6 7">DSM 9705</strain>
    </source>
</reference>
<dbReference type="GO" id="GO:0006744">
    <property type="term" value="P:ubiquinone biosynthetic process"/>
    <property type="evidence" value="ECO:0007669"/>
    <property type="project" value="UniProtKB-UniPathway"/>
</dbReference>
<keyword evidence="1 5" id="KW-0474">Menaquinone biosynthesis</keyword>
<feature type="binding site" evidence="5">
    <location>
        <position position="76"/>
    </location>
    <ligand>
        <name>S-adenosyl-L-methionine</name>
        <dbReference type="ChEBI" id="CHEBI:59789"/>
    </ligand>
</feature>
<dbReference type="CDD" id="cd02440">
    <property type="entry name" value="AdoMet_MTases"/>
    <property type="match status" value="1"/>
</dbReference>
<gene>
    <name evidence="5" type="primary">menG</name>
    <name evidence="6" type="ORF">SAMN02745124_01926</name>
</gene>
<accession>A0A1M5VV51</accession>
<evidence type="ECO:0000256" key="3">
    <source>
        <dbReference type="ARBA" id="ARBA00022679"/>
    </source>
</evidence>
<dbReference type="GO" id="GO:0043770">
    <property type="term" value="F:demethylmenaquinone methyltransferase activity"/>
    <property type="evidence" value="ECO:0007669"/>
    <property type="project" value="UniProtKB-UniRule"/>
</dbReference>
<dbReference type="InterPro" id="IPR029063">
    <property type="entry name" value="SAM-dependent_MTases_sf"/>
</dbReference>
<evidence type="ECO:0000313" key="7">
    <source>
        <dbReference type="Proteomes" id="UP000184139"/>
    </source>
</evidence>
<dbReference type="Proteomes" id="UP000184139">
    <property type="component" value="Unassembled WGS sequence"/>
</dbReference>
<dbReference type="EMBL" id="FQXS01000009">
    <property type="protein sequence ID" value="SHH78864.1"/>
    <property type="molecule type" value="Genomic_DNA"/>
</dbReference>
<dbReference type="GO" id="GO:0009234">
    <property type="term" value="P:menaquinone biosynthetic process"/>
    <property type="evidence" value="ECO:0007669"/>
    <property type="project" value="UniProtKB-UniRule"/>
</dbReference>
<dbReference type="AlphaFoldDB" id="A0A1M5VV51"/>
<comment type="function">
    <text evidence="5">Methyltransferase required for the conversion of demethylmenaquinol (DMKH2) to menaquinol (MKH2).</text>
</comment>
<dbReference type="HAMAP" id="MF_01813">
    <property type="entry name" value="MenG_UbiE_methyltr"/>
    <property type="match status" value="1"/>
</dbReference>
<dbReference type="EC" id="2.1.1.163" evidence="5"/>
<feature type="binding site" evidence="5">
    <location>
        <position position="56"/>
    </location>
    <ligand>
        <name>S-adenosyl-L-methionine</name>
        <dbReference type="ChEBI" id="CHEBI:59789"/>
    </ligand>
</feature>
<name>A0A1M5VV51_9BACT</name>
<feature type="binding site" evidence="5">
    <location>
        <begin position="100"/>
        <end position="101"/>
    </location>
    <ligand>
        <name>S-adenosyl-L-methionine</name>
        <dbReference type="ChEBI" id="CHEBI:59789"/>
    </ligand>
</feature>
<dbReference type="Gene3D" id="3.40.50.150">
    <property type="entry name" value="Vaccinia Virus protein VP39"/>
    <property type="match status" value="1"/>
</dbReference>
<comment type="catalytic activity">
    <reaction evidence="5">
        <text>a 2-demethylmenaquinol + S-adenosyl-L-methionine = a menaquinol + S-adenosyl-L-homocysteine + H(+)</text>
        <dbReference type="Rhea" id="RHEA:42640"/>
        <dbReference type="Rhea" id="RHEA-COMP:9539"/>
        <dbReference type="Rhea" id="RHEA-COMP:9563"/>
        <dbReference type="ChEBI" id="CHEBI:15378"/>
        <dbReference type="ChEBI" id="CHEBI:18151"/>
        <dbReference type="ChEBI" id="CHEBI:55437"/>
        <dbReference type="ChEBI" id="CHEBI:57856"/>
        <dbReference type="ChEBI" id="CHEBI:59789"/>
        <dbReference type="EC" id="2.1.1.163"/>
    </reaction>
</comment>
<dbReference type="PANTHER" id="PTHR43591:SF24">
    <property type="entry name" value="2-METHOXY-6-POLYPRENYL-1,4-BENZOQUINOL METHYLASE, MITOCHONDRIAL"/>
    <property type="match status" value="1"/>
</dbReference>
<dbReference type="STRING" id="1121409.SAMN02745124_01926"/>
<organism evidence="6 7">
    <name type="scientific">Desulfofustis glycolicus DSM 9705</name>
    <dbReference type="NCBI Taxonomy" id="1121409"/>
    <lineage>
        <taxon>Bacteria</taxon>
        <taxon>Pseudomonadati</taxon>
        <taxon>Thermodesulfobacteriota</taxon>
        <taxon>Desulfobulbia</taxon>
        <taxon>Desulfobulbales</taxon>
        <taxon>Desulfocapsaceae</taxon>
        <taxon>Desulfofustis</taxon>
    </lineage>
</organism>
<dbReference type="PANTHER" id="PTHR43591">
    <property type="entry name" value="METHYLTRANSFERASE"/>
    <property type="match status" value="1"/>
</dbReference>
<keyword evidence="4 5" id="KW-0949">S-adenosyl-L-methionine</keyword>
<dbReference type="NCBIfam" id="NF001244">
    <property type="entry name" value="PRK00216.1-5"/>
    <property type="match status" value="1"/>
</dbReference>
<evidence type="ECO:0000256" key="4">
    <source>
        <dbReference type="ARBA" id="ARBA00022691"/>
    </source>
</evidence>
<proteinExistence type="inferred from homology"/>
<dbReference type="GO" id="GO:0032259">
    <property type="term" value="P:methylation"/>
    <property type="evidence" value="ECO:0007669"/>
    <property type="project" value="UniProtKB-KW"/>
</dbReference>
<dbReference type="Pfam" id="PF01209">
    <property type="entry name" value="Ubie_methyltran"/>
    <property type="match status" value="1"/>
</dbReference>
<sequence>MGKAEGVQAMFDAIAGRYDLMNRLMTLGQDQRWRRFVVQRAGDPGRGAVLDLACGTGDIAALFCRVAPQARVLAADFSLNMLARARHRFQELPICWQACDANQLPFREQSFEAVTFGYLLRNVDDALHVLREVRRVLVAGGRVVCLDTTPPRKGPLWPFIRFYLQVVVPALGRCIARDKAAYAYLTGSTMDFYEAEVLAALFRQAGFANVGYRRFMFGTIGVHWGEKDPVVGL</sequence>